<dbReference type="EMBL" id="JAHBOH010000001">
    <property type="protein sequence ID" value="MBT0994664.1"/>
    <property type="molecule type" value="Genomic_DNA"/>
</dbReference>
<feature type="signal peptide" evidence="1">
    <location>
        <begin position="1"/>
        <end position="23"/>
    </location>
</feature>
<reference evidence="2 3" key="1">
    <citation type="submission" date="2021-05" db="EMBL/GenBank/DDBJ databases">
        <title>Description of Cellulomonas sp. DKR-3 sp. nov.</title>
        <authorList>
            <person name="Dahal R.H."/>
            <person name="Chaudhary D.K."/>
        </authorList>
    </citation>
    <scope>NUCLEOTIDE SEQUENCE [LARGE SCALE GENOMIC DNA]</scope>
    <source>
        <strain evidence="2 3">DKR-3</strain>
    </source>
</reference>
<name>A0ABS5TZT3_9CELL</name>
<evidence type="ECO:0000313" key="3">
    <source>
        <dbReference type="Proteomes" id="UP000722125"/>
    </source>
</evidence>
<sequence>MILRRPSAALVAGAAVLPLAACASTVATTAAPYGTDPVCAEVVLATPDELADGLTRQDTDAQATTAWGDEAGSVVLRCGVEPLGPTTDRCETVEAADGTSVDWVVVASDPDDEAASDWTFTTYGRVPAVELAVPAEVARTHPTSFLDALGPALQHTERERGCL</sequence>
<evidence type="ECO:0000256" key="1">
    <source>
        <dbReference type="SAM" id="SignalP"/>
    </source>
</evidence>
<dbReference type="Pfam" id="PF12028">
    <property type="entry name" value="DUF3515"/>
    <property type="match status" value="1"/>
</dbReference>
<keyword evidence="1" id="KW-0732">Signal</keyword>
<dbReference type="InterPro" id="IPR021903">
    <property type="entry name" value="DUF3515"/>
</dbReference>
<gene>
    <name evidence="2" type="ORF">KIN34_10240</name>
</gene>
<proteinExistence type="predicted"/>
<evidence type="ECO:0000313" key="2">
    <source>
        <dbReference type="EMBL" id="MBT0994664.1"/>
    </source>
</evidence>
<accession>A0ABS5TZT3</accession>
<organism evidence="2 3">
    <name type="scientific">Cellulomonas fulva</name>
    <dbReference type="NCBI Taxonomy" id="2835530"/>
    <lineage>
        <taxon>Bacteria</taxon>
        <taxon>Bacillati</taxon>
        <taxon>Actinomycetota</taxon>
        <taxon>Actinomycetes</taxon>
        <taxon>Micrococcales</taxon>
        <taxon>Cellulomonadaceae</taxon>
        <taxon>Cellulomonas</taxon>
    </lineage>
</organism>
<keyword evidence="3" id="KW-1185">Reference proteome</keyword>
<protein>
    <submittedName>
        <fullName evidence="2">DUF3515 family protein</fullName>
    </submittedName>
</protein>
<comment type="caution">
    <text evidence="2">The sequence shown here is derived from an EMBL/GenBank/DDBJ whole genome shotgun (WGS) entry which is preliminary data.</text>
</comment>
<dbReference type="RefSeq" id="WP_214350000.1">
    <property type="nucleotide sequence ID" value="NZ_JAHBOH010000001.1"/>
</dbReference>
<dbReference type="Proteomes" id="UP000722125">
    <property type="component" value="Unassembled WGS sequence"/>
</dbReference>
<feature type="chain" id="PRO_5045248449" evidence="1">
    <location>
        <begin position="24"/>
        <end position="163"/>
    </location>
</feature>